<reference evidence="2" key="1">
    <citation type="submission" date="2023-05" db="EMBL/GenBank/DDBJ databases">
        <title>Nepenthes gracilis genome sequencing.</title>
        <authorList>
            <person name="Fukushima K."/>
        </authorList>
    </citation>
    <scope>NUCLEOTIDE SEQUENCE</scope>
    <source>
        <strain evidence="2">SING2019-196</strain>
    </source>
</reference>
<feature type="compositionally biased region" description="Low complexity" evidence="1">
    <location>
        <begin position="22"/>
        <end position="34"/>
    </location>
</feature>
<keyword evidence="3" id="KW-1185">Reference proteome</keyword>
<feature type="compositionally biased region" description="Pro residues" evidence="1">
    <location>
        <begin position="35"/>
        <end position="65"/>
    </location>
</feature>
<dbReference type="AlphaFoldDB" id="A0AAD3RYF1"/>
<evidence type="ECO:0000256" key="1">
    <source>
        <dbReference type="SAM" id="MobiDB-lite"/>
    </source>
</evidence>
<feature type="compositionally biased region" description="Pro residues" evidence="1">
    <location>
        <begin position="8"/>
        <end position="21"/>
    </location>
</feature>
<protein>
    <submittedName>
        <fullName evidence="2">Uncharacterized protein</fullName>
    </submittedName>
</protein>
<evidence type="ECO:0000313" key="3">
    <source>
        <dbReference type="Proteomes" id="UP001279734"/>
    </source>
</evidence>
<comment type="caution">
    <text evidence="2">The sequence shown here is derived from an EMBL/GenBank/DDBJ whole genome shotgun (WGS) entry which is preliminary data.</text>
</comment>
<feature type="compositionally biased region" description="Low complexity" evidence="1">
    <location>
        <begin position="82"/>
        <end position="93"/>
    </location>
</feature>
<evidence type="ECO:0000313" key="2">
    <source>
        <dbReference type="EMBL" id="GMH00888.1"/>
    </source>
</evidence>
<organism evidence="2 3">
    <name type="scientific">Nepenthes gracilis</name>
    <name type="common">Slender pitcher plant</name>
    <dbReference type="NCBI Taxonomy" id="150966"/>
    <lineage>
        <taxon>Eukaryota</taxon>
        <taxon>Viridiplantae</taxon>
        <taxon>Streptophyta</taxon>
        <taxon>Embryophyta</taxon>
        <taxon>Tracheophyta</taxon>
        <taxon>Spermatophyta</taxon>
        <taxon>Magnoliopsida</taxon>
        <taxon>eudicotyledons</taxon>
        <taxon>Gunneridae</taxon>
        <taxon>Pentapetalae</taxon>
        <taxon>Caryophyllales</taxon>
        <taxon>Nepenthaceae</taxon>
        <taxon>Nepenthes</taxon>
    </lineage>
</organism>
<dbReference type="Proteomes" id="UP001279734">
    <property type="component" value="Unassembled WGS sequence"/>
</dbReference>
<dbReference type="EMBL" id="BSYO01000002">
    <property type="protein sequence ID" value="GMH00888.1"/>
    <property type="molecule type" value="Genomic_DNA"/>
</dbReference>
<gene>
    <name evidence="2" type="ORF">Nepgr_002727</name>
</gene>
<feature type="region of interest" description="Disordered" evidence="1">
    <location>
        <begin position="1"/>
        <end position="93"/>
    </location>
</feature>
<name>A0AAD3RYF1_NEPGR</name>
<proteinExistence type="predicted"/>
<accession>A0AAD3RYF1</accession>
<sequence>MASLLGIPPGPPQPASPPLLPVNPSLNVGSSVSLPPLPLPPGSLPSPNPLFSPSPQPPPNLPLSPPLESSPTALSTADGCENGNPLGSGSPSSLSQYLDTPFFGRRANTSPSWSDVVQKEVSRVVSSFPMDDTALARDSPQPNIKQQCPSVKESWVLSSFEQNLQQDGKQYLACAMLGHNIRSSCVDFGDLSSDKASPDSFQKLSWKSSNIDGPDFDDPEISVKHVAPSMEEAKQVGYPGAIYDATLMVVEAQAPYLESLSLEGG</sequence>